<evidence type="ECO:0000313" key="2">
    <source>
        <dbReference type="EMBL" id="KAK3282039.1"/>
    </source>
</evidence>
<proteinExistence type="predicted"/>
<gene>
    <name evidence="2" type="ORF">CYMTET_10196</name>
</gene>
<evidence type="ECO:0000313" key="3">
    <source>
        <dbReference type="Proteomes" id="UP001190700"/>
    </source>
</evidence>
<comment type="caution">
    <text evidence="2">The sequence shown here is derived from an EMBL/GenBank/DDBJ whole genome shotgun (WGS) entry which is preliminary data.</text>
</comment>
<feature type="coiled-coil region" evidence="1">
    <location>
        <begin position="115"/>
        <end position="154"/>
    </location>
</feature>
<dbReference type="EMBL" id="LGRX02003570">
    <property type="protein sequence ID" value="KAK3282039.1"/>
    <property type="molecule type" value="Genomic_DNA"/>
</dbReference>
<keyword evidence="1" id="KW-0175">Coiled coil</keyword>
<sequence>MEIASSAVSLRCRVHNDLPKRCAVNARASCKRFPTVKLAHRCGEGLCRTPGSFRSGRSPSHRSPIGVSAIQLTEAVVDISAIFVVVAAWVGTTELVTSRVARTIDERNLRVRLQSRLQEAQLRLLNEDLEESQAEEVRREVTKLRVVLRDMEVEATKGRAIQGMPRKQMPPLTPWTYISKSFTSTMKNARKNQVVDDGESSGVFASASVGQSFAIYCTYIQASSKACVELHEWIRK</sequence>
<accession>A0AAE0GPM9</accession>
<organism evidence="2 3">
    <name type="scientific">Cymbomonas tetramitiformis</name>
    <dbReference type="NCBI Taxonomy" id="36881"/>
    <lineage>
        <taxon>Eukaryota</taxon>
        <taxon>Viridiplantae</taxon>
        <taxon>Chlorophyta</taxon>
        <taxon>Pyramimonadophyceae</taxon>
        <taxon>Pyramimonadales</taxon>
        <taxon>Pyramimonadaceae</taxon>
        <taxon>Cymbomonas</taxon>
    </lineage>
</organism>
<name>A0AAE0GPM9_9CHLO</name>
<dbReference type="Proteomes" id="UP001190700">
    <property type="component" value="Unassembled WGS sequence"/>
</dbReference>
<protein>
    <submittedName>
        <fullName evidence="2">Uncharacterized protein</fullName>
    </submittedName>
</protein>
<keyword evidence="3" id="KW-1185">Reference proteome</keyword>
<reference evidence="2 3" key="1">
    <citation type="journal article" date="2015" name="Genome Biol. Evol.">
        <title>Comparative Genomics of a Bacterivorous Green Alga Reveals Evolutionary Causalities and Consequences of Phago-Mixotrophic Mode of Nutrition.</title>
        <authorList>
            <person name="Burns J.A."/>
            <person name="Paasch A."/>
            <person name="Narechania A."/>
            <person name="Kim E."/>
        </authorList>
    </citation>
    <scope>NUCLEOTIDE SEQUENCE [LARGE SCALE GENOMIC DNA]</scope>
    <source>
        <strain evidence="2 3">PLY_AMNH</strain>
    </source>
</reference>
<dbReference type="AlphaFoldDB" id="A0AAE0GPM9"/>
<evidence type="ECO:0000256" key="1">
    <source>
        <dbReference type="SAM" id="Coils"/>
    </source>
</evidence>